<reference evidence="1" key="1">
    <citation type="journal article" date="2014" name="Int. J. Syst. Evol. Microbiol.">
        <title>Complete genome sequence of Corynebacterium casei LMG S-19264T (=DSM 44701T), isolated from a smear-ripened cheese.</title>
        <authorList>
            <consortium name="US DOE Joint Genome Institute (JGI-PGF)"/>
            <person name="Walter F."/>
            <person name="Albersmeier A."/>
            <person name="Kalinowski J."/>
            <person name="Ruckert C."/>
        </authorList>
    </citation>
    <scope>NUCLEOTIDE SEQUENCE</scope>
    <source>
        <strain evidence="1">JCM 4815</strain>
    </source>
</reference>
<dbReference type="RefSeq" id="WP_189866935.1">
    <property type="nucleotide sequence ID" value="NZ_BMVW01000026.1"/>
</dbReference>
<dbReference type="Proteomes" id="UP000622166">
    <property type="component" value="Unassembled WGS sequence"/>
</dbReference>
<reference evidence="1" key="2">
    <citation type="submission" date="2020-09" db="EMBL/GenBank/DDBJ databases">
        <authorList>
            <person name="Sun Q."/>
            <person name="Ohkuma M."/>
        </authorList>
    </citation>
    <scope>NUCLEOTIDE SEQUENCE</scope>
    <source>
        <strain evidence="1">JCM 4815</strain>
    </source>
</reference>
<accession>A0A918UXL1</accession>
<protein>
    <submittedName>
        <fullName evidence="1">Uncharacterized protein</fullName>
    </submittedName>
</protein>
<comment type="caution">
    <text evidence="1">The sequence shown here is derived from an EMBL/GenBank/DDBJ whole genome shotgun (WGS) entry which is preliminary data.</text>
</comment>
<keyword evidence="2" id="KW-1185">Reference proteome</keyword>
<evidence type="ECO:0000313" key="2">
    <source>
        <dbReference type="Proteomes" id="UP000622166"/>
    </source>
</evidence>
<dbReference type="EMBL" id="BMVW01000026">
    <property type="protein sequence ID" value="GGZ41806.1"/>
    <property type="molecule type" value="Genomic_DNA"/>
</dbReference>
<name>A0A918UXL1_9ACTN</name>
<evidence type="ECO:0000313" key="1">
    <source>
        <dbReference type="EMBL" id="GGZ41806.1"/>
    </source>
</evidence>
<organism evidence="1 2">
    <name type="scientific">Streptomyces poonensis</name>
    <dbReference type="NCBI Taxonomy" id="68255"/>
    <lineage>
        <taxon>Bacteria</taxon>
        <taxon>Bacillati</taxon>
        <taxon>Actinomycetota</taxon>
        <taxon>Actinomycetes</taxon>
        <taxon>Kitasatosporales</taxon>
        <taxon>Streptomycetaceae</taxon>
        <taxon>Streptomyces</taxon>
    </lineage>
</organism>
<proteinExistence type="predicted"/>
<sequence length="143" mass="15897">MSTWARPGGPGALLPDGHYPLDAEGMRLGQRDMEREVAWSLEDGNAELVVGAMAHVRWIPLSRTSVGTQLVVDHREGPTEGAVLEIDQDVELWGVLRWKSLAEMFAETVKSLETGRPMVTAIGQEIRAEHVHETDGTRHLVWH</sequence>
<dbReference type="AlphaFoldDB" id="A0A918UXL1"/>
<gene>
    <name evidence="1" type="ORF">GCM10010365_73250</name>
</gene>